<dbReference type="Gene3D" id="3.40.1160.10">
    <property type="entry name" value="Acetylglutamate kinase-like"/>
    <property type="match status" value="1"/>
</dbReference>
<dbReference type="InterPro" id="IPR005106">
    <property type="entry name" value="Asp/hSer_DH_NAD-bd"/>
</dbReference>
<dbReference type="PIRSF" id="PIRSF000727">
    <property type="entry name" value="ThrA"/>
    <property type="match status" value="1"/>
</dbReference>
<dbReference type="InterPro" id="IPR054352">
    <property type="entry name" value="ACT_Aspartokinase"/>
</dbReference>
<evidence type="ECO:0000256" key="13">
    <source>
        <dbReference type="ARBA" id="ARBA00022723"/>
    </source>
</evidence>
<comment type="catalytic activity">
    <reaction evidence="25">
        <text>L-aspartate + ATP = 4-phospho-L-aspartate + ADP</text>
        <dbReference type="Rhea" id="RHEA:23776"/>
        <dbReference type="ChEBI" id="CHEBI:29991"/>
        <dbReference type="ChEBI" id="CHEBI:30616"/>
        <dbReference type="ChEBI" id="CHEBI:57535"/>
        <dbReference type="ChEBI" id="CHEBI:456216"/>
        <dbReference type="EC" id="2.7.2.4"/>
    </reaction>
    <physiologicalReaction direction="left-to-right" evidence="25">
        <dbReference type="Rhea" id="RHEA:23777"/>
    </physiologicalReaction>
</comment>
<evidence type="ECO:0000256" key="18">
    <source>
        <dbReference type="ARBA" id="ARBA00023002"/>
    </source>
</evidence>
<keyword evidence="16" id="KW-0067">ATP-binding</keyword>
<dbReference type="InterPro" id="IPR011147">
    <property type="entry name" value="Bifunc_Aspkin/hSer_DH"/>
</dbReference>
<keyword evidence="15 29" id="KW-0418">Kinase</keyword>
<dbReference type="GO" id="GO:0009088">
    <property type="term" value="P:threonine biosynthetic process"/>
    <property type="evidence" value="ECO:0007669"/>
    <property type="project" value="UniProtKB-UniPathway"/>
</dbReference>
<evidence type="ECO:0000256" key="4">
    <source>
        <dbReference type="ARBA" id="ARBA00005056"/>
    </source>
</evidence>
<dbReference type="Proteomes" id="UP000005938">
    <property type="component" value="Unassembled WGS sequence"/>
</dbReference>
<keyword evidence="11" id="KW-0808">Transferase</keyword>
<keyword evidence="19" id="KW-0520">NAD</keyword>
<dbReference type="GO" id="GO:0005524">
    <property type="term" value="F:ATP binding"/>
    <property type="evidence" value="ECO:0007669"/>
    <property type="project" value="UniProtKB-KW"/>
</dbReference>
<dbReference type="CDD" id="cd04922">
    <property type="entry name" value="ACT_AKi-HSDH-ThrA_2"/>
    <property type="match status" value="1"/>
</dbReference>
<evidence type="ECO:0000256" key="2">
    <source>
        <dbReference type="ARBA" id="ARBA00004766"/>
    </source>
</evidence>
<dbReference type="PANTHER" id="PTHR43070">
    <property type="match status" value="1"/>
</dbReference>
<dbReference type="InterPro" id="IPR001342">
    <property type="entry name" value="HDH_cat"/>
</dbReference>
<dbReference type="NCBIfam" id="TIGR00657">
    <property type="entry name" value="asp_kinases"/>
    <property type="match status" value="1"/>
</dbReference>
<dbReference type="RefSeq" id="WP_008238585.1">
    <property type="nucleotide sequence ID" value="NZ_AJJU01000005.1"/>
</dbReference>
<protein>
    <submittedName>
        <fullName evidence="29">Aspartate kinase</fullName>
    </submittedName>
</protein>
<comment type="pathway">
    <text evidence="6">Amino-acid biosynthesis; L-threonine biosynthesis; L-threonine from L-aspartate: step 1/5.</text>
</comment>
<dbReference type="Gene3D" id="1.20.120.1320">
    <property type="entry name" value="Aspartokinase, catalytic domain"/>
    <property type="match status" value="1"/>
</dbReference>
<dbReference type="SUPFAM" id="SSF51735">
    <property type="entry name" value="NAD(P)-binding Rossmann-fold domains"/>
    <property type="match status" value="1"/>
</dbReference>
<proteinExistence type="inferred from homology"/>
<keyword evidence="12" id="KW-0791">Threonine biosynthesis</keyword>
<dbReference type="InterPro" id="IPR019811">
    <property type="entry name" value="HDH_CS"/>
</dbReference>
<evidence type="ECO:0000256" key="16">
    <source>
        <dbReference type="ARBA" id="ARBA00022840"/>
    </source>
</evidence>
<dbReference type="Pfam" id="PF03447">
    <property type="entry name" value="NAD_binding_3"/>
    <property type="match status" value="1"/>
</dbReference>
<dbReference type="InterPro" id="IPR036291">
    <property type="entry name" value="NAD(P)-bd_dom_sf"/>
</dbReference>
<keyword evidence="10" id="KW-0028">Amino-acid biosynthesis</keyword>
<dbReference type="InterPro" id="IPR001341">
    <property type="entry name" value="Asp_kinase"/>
</dbReference>
<dbReference type="FunFam" id="3.30.360.10:FF:000006">
    <property type="entry name" value="Bifunctional aspartokinase/homoserine dehydrogenase"/>
    <property type="match status" value="1"/>
</dbReference>
<evidence type="ECO:0000256" key="26">
    <source>
        <dbReference type="ARBA" id="ARBA00048841"/>
    </source>
</evidence>
<reference evidence="29 30" key="1">
    <citation type="journal article" date="2012" name="J. Bacteriol.">
        <title>Genome Sequence of the Halotolerant Bacterium Imtechella halotolerans K1T.</title>
        <authorList>
            <person name="Kumar S."/>
            <person name="Vikram S."/>
            <person name="Subramanian S."/>
            <person name="Raghava G.P."/>
            <person name="Pinnaka A.K."/>
        </authorList>
    </citation>
    <scope>NUCLEOTIDE SEQUENCE [LARGE SCALE GENOMIC DNA]</scope>
    <source>
        <strain evidence="29 30">K1</strain>
    </source>
</reference>
<keyword evidence="17" id="KW-0521">NADP</keyword>
<evidence type="ECO:0000256" key="22">
    <source>
        <dbReference type="ARBA" id="ARBA00023167"/>
    </source>
</evidence>
<dbReference type="PROSITE" id="PS00324">
    <property type="entry name" value="ASPARTOKINASE"/>
    <property type="match status" value="1"/>
</dbReference>
<keyword evidence="22" id="KW-0486">Methionine biosynthesis</keyword>
<dbReference type="NCBIfam" id="NF006959">
    <property type="entry name" value="PRK09436.1"/>
    <property type="match status" value="1"/>
</dbReference>
<comment type="caution">
    <text evidence="29">The sequence shown here is derived from an EMBL/GenBank/DDBJ whole genome shotgun (WGS) entry which is preliminary data.</text>
</comment>
<dbReference type="InterPro" id="IPR036393">
    <property type="entry name" value="AceGlu_kinase-like_sf"/>
</dbReference>
<dbReference type="Gene3D" id="3.30.2130.10">
    <property type="entry name" value="VC0802-like"/>
    <property type="match status" value="1"/>
</dbReference>
<evidence type="ECO:0000256" key="7">
    <source>
        <dbReference type="ARBA" id="ARBA00007952"/>
    </source>
</evidence>
<dbReference type="AlphaFoldDB" id="I0WG44"/>
<comment type="pathway">
    <text evidence="4">Amino-acid biosynthesis; L-threonine biosynthesis; L-threonine from L-aspartate: step 3/5.</text>
</comment>
<evidence type="ECO:0000256" key="11">
    <source>
        <dbReference type="ARBA" id="ARBA00022679"/>
    </source>
</evidence>
<dbReference type="GO" id="GO:0009089">
    <property type="term" value="P:lysine biosynthetic process via diaminopimelate"/>
    <property type="evidence" value="ECO:0007669"/>
    <property type="project" value="UniProtKB-UniPathway"/>
</dbReference>
<evidence type="ECO:0000256" key="9">
    <source>
        <dbReference type="ARBA" id="ARBA00011881"/>
    </source>
</evidence>
<evidence type="ECO:0000256" key="24">
    <source>
        <dbReference type="ARBA" id="ARBA00044938"/>
    </source>
</evidence>
<dbReference type="InterPro" id="IPR045865">
    <property type="entry name" value="ACT-like_dom_sf"/>
</dbReference>
<dbReference type="eggNOG" id="COG0460">
    <property type="taxonomic scope" value="Bacteria"/>
</dbReference>
<dbReference type="PROSITE" id="PS01042">
    <property type="entry name" value="HOMOSER_DHGENASE"/>
    <property type="match status" value="1"/>
</dbReference>
<evidence type="ECO:0000256" key="15">
    <source>
        <dbReference type="ARBA" id="ARBA00022777"/>
    </source>
</evidence>
<dbReference type="STRING" id="946077.W5A_06346"/>
<dbReference type="GO" id="GO:0004412">
    <property type="term" value="F:homoserine dehydrogenase activity"/>
    <property type="evidence" value="ECO:0007669"/>
    <property type="project" value="UniProtKB-EC"/>
</dbReference>
<dbReference type="InterPro" id="IPR018042">
    <property type="entry name" value="Aspartate_kinase_CS"/>
</dbReference>
<dbReference type="InterPro" id="IPR049638">
    <property type="entry name" value="AK-HD"/>
</dbReference>
<comment type="pathway">
    <text evidence="5">Amino-acid biosynthesis; L-methionine biosynthesis via de novo pathway; L-homoserine from L-aspartate: step 3/3.</text>
</comment>
<dbReference type="GO" id="GO:0046872">
    <property type="term" value="F:metal ion binding"/>
    <property type="evidence" value="ECO:0007669"/>
    <property type="project" value="UniProtKB-KW"/>
</dbReference>
<organism evidence="29 30">
    <name type="scientific">Imtechella halotolerans K1</name>
    <dbReference type="NCBI Taxonomy" id="946077"/>
    <lineage>
        <taxon>Bacteria</taxon>
        <taxon>Pseudomonadati</taxon>
        <taxon>Bacteroidota</taxon>
        <taxon>Flavobacteriia</taxon>
        <taxon>Flavobacteriales</taxon>
        <taxon>Flavobacteriaceae</taxon>
        <taxon>Imtechella</taxon>
    </lineage>
</organism>
<comment type="similarity">
    <text evidence="8">In the N-terminal section; belongs to the aspartokinase family.</text>
</comment>
<keyword evidence="18" id="KW-0560">Oxidoreductase</keyword>
<keyword evidence="30" id="KW-1185">Reference proteome</keyword>
<gene>
    <name evidence="29" type="ORF">W5A_06346</name>
</gene>
<comment type="subunit">
    <text evidence="9">Homotetramer.</text>
</comment>
<keyword evidence="13" id="KW-0479">Metal-binding</keyword>
<dbReference type="OrthoDB" id="9799110at2"/>
<dbReference type="Pfam" id="PF00696">
    <property type="entry name" value="AA_kinase"/>
    <property type="match status" value="1"/>
</dbReference>
<dbReference type="InterPro" id="IPR002912">
    <property type="entry name" value="ACT_dom"/>
</dbReference>
<dbReference type="EMBL" id="AJJU01000005">
    <property type="protein sequence ID" value="EID75360.1"/>
    <property type="molecule type" value="Genomic_DNA"/>
</dbReference>
<evidence type="ECO:0000256" key="8">
    <source>
        <dbReference type="ARBA" id="ARBA00010046"/>
    </source>
</evidence>
<comment type="pathway">
    <text evidence="2">Amino-acid biosynthesis; L-lysine biosynthesis via DAP pathway; (S)-tetrahydrodipicolinate from L-aspartate: step 1/4.</text>
</comment>
<dbReference type="UniPathway" id="UPA00034">
    <property type="reaction ID" value="UER00015"/>
</dbReference>
<dbReference type="Pfam" id="PF00742">
    <property type="entry name" value="Homoserine_dh"/>
    <property type="match status" value="1"/>
</dbReference>
<name>I0WG44_9FLAO</name>
<dbReference type="eggNOG" id="COG0527">
    <property type="taxonomic scope" value="Bacteria"/>
</dbReference>
<evidence type="ECO:0000256" key="3">
    <source>
        <dbReference type="ARBA" id="ARBA00004986"/>
    </source>
</evidence>
<evidence type="ECO:0000313" key="30">
    <source>
        <dbReference type="Proteomes" id="UP000005938"/>
    </source>
</evidence>
<evidence type="ECO:0000259" key="28">
    <source>
        <dbReference type="PROSITE" id="PS51671"/>
    </source>
</evidence>
<comment type="cofactor">
    <cofactor evidence="1">
        <name>a metal cation</name>
        <dbReference type="ChEBI" id="CHEBI:25213"/>
    </cofactor>
</comment>
<accession>I0WG44</accession>
<keyword evidence="21" id="KW-0457">Lysine biosynthesis</keyword>
<dbReference type="FunFam" id="3.30.2130.10:FF:000001">
    <property type="entry name" value="Bifunctional aspartokinase/homoserine dehydrogenase"/>
    <property type="match status" value="1"/>
</dbReference>
<dbReference type="PANTHER" id="PTHR43070:SF5">
    <property type="entry name" value="HOMOSERINE DEHYDROGENASE"/>
    <property type="match status" value="1"/>
</dbReference>
<feature type="domain" description="ACT" evidence="28">
    <location>
        <begin position="398"/>
        <end position="476"/>
    </location>
</feature>
<dbReference type="GO" id="GO:0009086">
    <property type="term" value="P:methionine biosynthetic process"/>
    <property type="evidence" value="ECO:0007669"/>
    <property type="project" value="UniProtKB-KW"/>
</dbReference>
<keyword evidence="14" id="KW-0547">Nucleotide-binding</keyword>
<keyword evidence="20" id="KW-0915">Sodium</keyword>
<dbReference type="CDD" id="cd04921">
    <property type="entry name" value="ACT_AKi-HSDH-ThrA-like_1"/>
    <property type="match status" value="1"/>
</dbReference>
<dbReference type="UniPathway" id="UPA00050">
    <property type="reaction ID" value="UER00063"/>
</dbReference>
<evidence type="ECO:0000256" key="19">
    <source>
        <dbReference type="ARBA" id="ARBA00023027"/>
    </source>
</evidence>
<dbReference type="Gene3D" id="3.30.360.10">
    <property type="entry name" value="Dihydrodipicolinate Reductase, domain 2"/>
    <property type="match status" value="1"/>
</dbReference>
<evidence type="ECO:0000256" key="21">
    <source>
        <dbReference type="ARBA" id="ARBA00023154"/>
    </source>
</evidence>
<dbReference type="InterPro" id="IPR041743">
    <property type="entry name" value="AK-HSDH_N"/>
</dbReference>
<comment type="catalytic activity">
    <reaction evidence="26">
        <text>L-homoserine + NADP(+) = L-aspartate 4-semialdehyde + NADPH + H(+)</text>
        <dbReference type="Rhea" id="RHEA:15761"/>
        <dbReference type="ChEBI" id="CHEBI:15378"/>
        <dbReference type="ChEBI" id="CHEBI:57476"/>
        <dbReference type="ChEBI" id="CHEBI:57783"/>
        <dbReference type="ChEBI" id="CHEBI:58349"/>
        <dbReference type="ChEBI" id="CHEBI:537519"/>
        <dbReference type="EC" id="1.1.1.3"/>
    </reaction>
    <physiologicalReaction direction="right-to-left" evidence="26">
        <dbReference type="Rhea" id="RHEA:15763"/>
    </physiologicalReaction>
</comment>
<sequence>MKVLKFGGTSVANAENIRKVMSIVQDTPSPVVVVVSALGGVTDNLLLAANKAATHQNNYLQLLEELETTHLDTVRLLFPYDKQSSVISHIKQQFNHLETLLEGISLLGEITKRSSDKIVSYGELLSAYLISEFFISEGLDARYKDTRELIKTNSTFGKAVVDFSVTNTNIHYFFQSTKSSITIVPGFISSSFNGDTTTLGRGGSDYTAAIIANAVHAEALEIWTDVNGMYTANPKLVKQAKTIKHISYEEAMELSHFGAKVLYPPTIQPVLNAKIPIYIKNTFNPKNAGSCISENTNGKKSPISGISHIEDIALLTIEGSGMVGVPGISKRLFEVLSQHEISVVLITQASSEHSICLGVIQQEAIIAKEIIDTAFEYEISRGKIKPCLMESDLAIVALVGDRMKSHQGLSGKMFSALGKNNVNIRAIAQGASERNISTVIENKDVKKALNVLHERFFEDNIKQLNLYIMGAGNVGSIFLAQLHQQRSYLKETLKINIRVIAIASSKKMAFDSNGIDLSNWKETLLKGEETSLNAFFENVKKRNLRNSIFVDNTASEQVAQTYAWYLKNSIAVVTCNKIACASAYENYAHLKFLSRKYNAPFLFETNVGAGLPIIDTLKNLIASGDRVHKIQAVLSGSLNFVFNNFNETSSFKEVVSQAKEEGYTEPDPRIDLSGIDVARKILILARESGYPIEIEDIENHTFLPKESLETPSVESFIESLETHAVHFNQLYMAAKEEDKRLKYVATFKEGKASVGLQQIPKEHPFYNLEGKDNIVLFYTERYPDYPLLIKGAGAGAAVTASGIFADIIRTATS</sequence>
<dbReference type="Pfam" id="PF22468">
    <property type="entry name" value="ACT_9"/>
    <property type="match status" value="2"/>
</dbReference>
<evidence type="ECO:0000256" key="20">
    <source>
        <dbReference type="ARBA" id="ARBA00023053"/>
    </source>
</evidence>
<comment type="similarity">
    <text evidence="7">In the C-terminal section; belongs to the homoserine dehydrogenase family.</text>
</comment>
<dbReference type="GO" id="GO:0009090">
    <property type="term" value="P:homoserine biosynthetic process"/>
    <property type="evidence" value="ECO:0007669"/>
    <property type="project" value="UniProtKB-ARBA"/>
</dbReference>
<dbReference type="GO" id="GO:0050661">
    <property type="term" value="F:NADP binding"/>
    <property type="evidence" value="ECO:0007669"/>
    <property type="project" value="InterPro"/>
</dbReference>
<dbReference type="PATRIC" id="fig|946077.3.peg.1283"/>
<comment type="pathway">
    <text evidence="3">Amino-acid biosynthesis; L-methionine biosynthesis via de novo pathway; L-homoserine from L-aspartate: step 1/3.</text>
</comment>
<evidence type="ECO:0000256" key="17">
    <source>
        <dbReference type="ARBA" id="ARBA00022857"/>
    </source>
</evidence>
<dbReference type="SUPFAM" id="SSF55021">
    <property type="entry name" value="ACT-like"/>
    <property type="match status" value="2"/>
</dbReference>
<dbReference type="PROSITE" id="PS51671">
    <property type="entry name" value="ACT"/>
    <property type="match status" value="1"/>
</dbReference>
<comment type="catalytic activity">
    <reaction evidence="27">
        <text>L-homoserine + NAD(+) = L-aspartate 4-semialdehyde + NADH + H(+)</text>
        <dbReference type="Rhea" id="RHEA:15757"/>
        <dbReference type="ChEBI" id="CHEBI:15378"/>
        <dbReference type="ChEBI" id="CHEBI:57476"/>
        <dbReference type="ChEBI" id="CHEBI:57540"/>
        <dbReference type="ChEBI" id="CHEBI:57945"/>
        <dbReference type="ChEBI" id="CHEBI:537519"/>
        <dbReference type="EC" id="1.1.1.3"/>
    </reaction>
    <physiologicalReaction direction="right-to-left" evidence="27">
        <dbReference type="Rhea" id="RHEA:15759"/>
    </physiologicalReaction>
</comment>
<dbReference type="SUPFAM" id="SSF53633">
    <property type="entry name" value="Carbamate kinase-like"/>
    <property type="match status" value="1"/>
</dbReference>
<dbReference type="InterPro" id="IPR001048">
    <property type="entry name" value="Asp/Glu/Uridylate_kinase"/>
</dbReference>
<dbReference type="SUPFAM" id="SSF55347">
    <property type="entry name" value="Glyceraldehyde-3-phosphate dehydrogenase-like, C-terminal domain"/>
    <property type="match status" value="1"/>
</dbReference>
<evidence type="ECO:0000256" key="10">
    <source>
        <dbReference type="ARBA" id="ARBA00022605"/>
    </source>
</evidence>
<dbReference type="UniPathway" id="UPA00051">
    <property type="reaction ID" value="UER00462"/>
</dbReference>
<dbReference type="CDD" id="cd04257">
    <property type="entry name" value="AAK_AK-HSDH"/>
    <property type="match status" value="1"/>
</dbReference>
<evidence type="ECO:0000256" key="1">
    <source>
        <dbReference type="ARBA" id="ARBA00001920"/>
    </source>
</evidence>
<evidence type="ECO:0000256" key="27">
    <source>
        <dbReference type="ARBA" id="ARBA00049031"/>
    </source>
</evidence>
<evidence type="ECO:0000256" key="6">
    <source>
        <dbReference type="ARBA" id="ARBA00005139"/>
    </source>
</evidence>
<evidence type="ECO:0000256" key="12">
    <source>
        <dbReference type="ARBA" id="ARBA00022697"/>
    </source>
</evidence>
<evidence type="ECO:0000256" key="14">
    <source>
        <dbReference type="ARBA" id="ARBA00022741"/>
    </source>
</evidence>
<keyword evidence="23" id="KW-0511">Multifunctional enzyme</keyword>
<comment type="function">
    <text evidence="24">Bifunctional aspartate kinase and homoserine dehydrogenase that catalyzes the first and the third steps toward the synthesis of lysine, methionine and threonine from aspartate.</text>
</comment>
<dbReference type="InterPro" id="IPR042199">
    <property type="entry name" value="AsparK_Bifunc_asparK/hSer_DH"/>
</dbReference>
<dbReference type="GO" id="GO:0004072">
    <property type="term" value="F:aspartate kinase activity"/>
    <property type="evidence" value="ECO:0007669"/>
    <property type="project" value="UniProtKB-EC"/>
</dbReference>
<evidence type="ECO:0000313" key="29">
    <source>
        <dbReference type="EMBL" id="EID75360.1"/>
    </source>
</evidence>
<evidence type="ECO:0000256" key="25">
    <source>
        <dbReference type="ARBA" id="ARBA00048561"/>
    </source>
</evidence>
<evidence type="ECO:0000256" key="23">
    <source>
        <dbReference type="ARBA" id="ARBA00023268"/>
    </source>
</evidence>
<dbReference type="Gene3D" id="3.40.50.720">
    <property type="entry name" value="NAD(P)-binding Rossmann-like Domain"/>
    <property type="match status" value="1"/>
</dbReference>
<evidence type="ECO:0000256" key="5">
    <source>
        <dbReference type="ARBA" id="ARBA00005062"/>
    </source>
</evidence>